<dbReference type="Proteomes" id="UP000007266">
    <property type="component" value="Linkage group 5"/>
</dbReference>
<dbReference type="OMA" id="IKNCGMK"/>
<dbReference type="AlphaFoldDB" id="D6WMN8"/>
<dbReference type="InterPro" id="IPR032675">
    <property type="entry name" value="LRR_dom_sf"/>
</dbReference>
<accession>D6WMN8</accession>
<dbReference type="EMBL" id="KQ971343">
    <property type="protein sequence ID" value="EFA04304.1"/>
    <property type="molecule type" value="Genomic_DNA"/>
</dbReference>
<dbReference type="FunCoup" id="D6WMN8">
    <property type="interactions" value="47"/>
</dbReference>
<dbReference type="eggNOG" id="KOG4308">
    <property type="taxonomic scope" value="Eukaryota"/>
</dbReference>
<protein>
    <submittedName>
        <fullName evidence="2">Leucine-rich repeat-containing protein 34-like Protein</fullName>
    </submittedName>
</protein>
<dbReference type="SMART" id="SM00368">
    <property type="entry name" value="LRR_RI"/>
    <property type="match status" value="5"/>
</dbReference>
<gene>
    <name evidence="2" type="primary">AUGUSTUS-3.0.2_14596</name>
    <name evidence="2" type="ORF">TcasGA2_TC014596</name>
</gene>
<dbReference type="HOGENOM" id="CLU_047321_0_0_1"/>
<dbReference type="PANTHER" id="PTHR24111">
    <property type="entry name" value="LEUCINE-RICH REPEAT-CONTAINING PROTEIN 34"/>
    <property type="match status" value="1"/>
</dbReference>
<organism evidence="2 3">
    <name type="scientific">Tribolium castaneum</name>
    <name type="common">Red flour beetle</name>
    <dbReference type="NCBI Taxonomy" id="7070"/>
    <lineage>
        <taxon>Eukaryota</taxon>
        <taxon>Metazoa</taxon>
        <taxon>Ecdysozoa</taxon>
        <taxon>Arthropoda</taxon>
        <taxon>Hexapoda</taxon>
        <taxon>Insecta</taxon>
        <taxon>Pterygota</taxon>
        <taxon>Neoptera</taxon>
        <taxon>Endopterygota</taxon>
        <taxon>Coleoptera</taxon>
        <taxon>Polyphaga</taxon>
        <taxon>Cucujiformia</taxon>
        <taxon>Tenebrionidae</taxon>
        <taxon>Tenebrionidae incertae sedis</taxon>
        <taxon>Tribolium</taxon>
    </lineage>
</organism>
<proteinExistence type="predicted"/>
<dbReference type="OrthoDB" id="272549at2759"/>
<dbReference type="Pfam" id="PF13516">
    <property type="entry name" value="LRR_6"/>
    <property type="match status" value="5"/>
</dbReference>
<keyword evidence="1" id="KW-0677">Repeat</keyword>
<dbReference type="Gene3D" id="3.80.10.10">
    <property type="entry name" value="Ribonuclease Inhibitor"/>
    <property type="match status" value="2"/>
</dbReference>
<evidence type="ECO:0000313" key="2">
    <source>
        <dbReference type="EMBL" id="EFA04304.1"/>
    </source>
</evidence>
<dbReference type="SUPFAM" id="SSF52047">
    <property type="entry name" value="RNI-like"/>
    <property type="match status" value="1"/>
</dbReference>
<dbReference type="PhylomeDB" id="D6WMN8"/>
<reference evidence="2 3" key="2">
    <citation type="journal article" date="2010" name="Nucleic Acids Res.">
        <title>BeetleBase in 2010: revisions to provide comprehensive genomic information for Tribolium castaneum.</title>
        <authorList>
            <person name="Kim H.S."/>
            <person name="Murphy T."/>
            <person name="Xia J."/>
            <person name="Caragea D."/>
            <person name="Park Y."/>
            <person name="Beeman R.W."/>
            <person name="Lorenzen M.D."/>
            <person name="Butcher S."/>
            <person name="Manak J.R."/>
            <person name="Brown S.J."/>
        </authorList>
    </citation>
    <scope>GENOME REANNOTATION</scope>
    <source>
        <strain evidence="2 3">Georgia GA2</strain>
    </source>
</reference>
<dbReference type="InParanoid" id="D6WMN8"/>
<dbReference type="PANTHER" id="PTHR24111:SF0">
    <property type="entry name" value="LEUCINE-RICH REPEAT-CONTAINING PROTEIN"/>
    <property type="match status" value="1"/>
</dbReference>
<evidence type="ECO:0000313" key="3">
    <source>
        <dbReference type="Proteomes" id="UP000007266"/>
    </source>
</evidence>
<name>D6WMN8_TRICA</name>
<keyword evidence="3" id="KW-1185">Reference proteome</keyword>
<dbReference type="InterPro" id="IPR001611">
    <property type="entry name" value="Leu-rich_rpt"/>
</dbReference>
<dbReference type="InterPro" id="IPR052201">
    <property type="entry name" value="LRR-containing_regulator"/>
</dbReference>
<evidence type="ECO:0000256" key="1">
    <source>
        <dbReference type="ARBA" id="ARBA00022737"/>
    </source>
</evidence>
<dbReference type="STRING" id="7070.D6WMN8"/>
<sequence>MSRMWEFQKFKGLRFTDTFLQLFSEKNSDGTKKLRFKANELEQRFQEQLLPADMVYVSTFLNAHPEVVEVDLSYNGIEDEGLETLCNITLSHQNNLQHLNLSHCDITPAGIKVLYFIAEKYGFVKLKTLRLTGNKLGPTGGHLTALFAPFCPTLEHLDVGDTDQTADSVDCLFLQLYRSQIKILDVSRVIPCNNMTQVNAVFLSESISELIRLNDTIVEIHAQKCSFDAHDVESLILGLKLNTSLKFLDIGYNNICCVGVEFLSEWLKTRPQLLGLCIAGNNIKNHGGVALSFGMPFSKLRYLDISYNHIGNEGIIAILNSIKKPYMLRYFLLWGNSFSHPANKIIQRMMLSTVFEQRGIDVKIYEVDGVLYAARYPVDKYKHRYYGVMDHGCAVGLKIKRNRVETPDDKPRALVNFAHIDRYPEIEKKSKQGQATDEKEKKIAKCEDVVKNEEKSGGVDESN</sequence>
<reference evidence="2 3" key="1">
    <citation type="journal article" date="2008" name="Nature">
        <title>The genome of the model beetle and pest Tribolium castaneum.</title>
        <authorList>
            <consortium name="Tribolium Genome Sequencing Consortium"/>
            <person name="Richards S."/>
            <person name="Gibbs R.A."/>
            <person name="Weinstock G.M."/>
            <person name="Brown S.J."/>
            <person name="Denell R."/>
            <person name="Beeman R.W."/>
            <person name="Gibbs R."/>
            <person name="Beeman R.W."/>
            <person name="Brown S.J."/>
            <person name="Bucher G."/>
            <person name="Friedrich M."/>
            <person name="Grimmelikhuijzen C.J."/>
            <person name="Klingler M."/>
            <person name="Lorenzen M."/>
            <person name="Richards S."/>
            <person name="Roth S."/>
            <person name="Schroder R."/>
            <person name="Tautz D."/>
            <person name="Zdobnov E.M."/>
            <person name="Muzny D."/>
            <person name="Gibbs R.A."/>
            <person name="Weinstock G.M."/>
            <person name="Attaway T."/>
            <person name="Bell S."/>
            <person name="Buhay C.J."/>
            <person name="Chandrabose M.N."/>
            <person name="Chavez D."/>
            <person name="Clerk-Blankenburg K.P."/>
            <person name="Cree A."/>
            <person name="Dao M."/>
            <person name="Davis C."/>
            <person name="Chacko J."/>
            <person name="Dinh H."/>
            <person name="Dugan-Rocha S."/>
            <person name="Fowler G."/>
            <person name="Garner T.T."/>
            <person name="Garnes J."/>
            <person name="Gnirke A."/>
            <person name="Hawes A."/>
            <person name="Hernandez J."/>
            <person name="Hines S."/>
            <person name="Holder M."/>
            <person name="Hume J."/>
            <person name="Jhangiani S.N."/>
            <person name="Joshi V."/>
            <person name="Khan Z.M."/>
            <person name="Jackson L."/>
            <person name="Kovar C."/>
            <person name="Kowis A."/>
            <person name="Lee S."/>
            <person name="Lewis L.R."/>
            <person name="Margolis J."/>
            <person name="Morgan M."/>
            <person name="Nazareth L.V."/>
            <person name="Nguyen N."/>
            <person name="Okwuonu G."/>
            <person name="Parker D."/>
            <person name="Richards S."/>
            <person name="Ruiz S.J."/>
            <person name="Santibanez J."/>
            <person name="Savard J."/>
            <person name="Scherer S.E."/>
            <person name="Schneider B."/>
            <person name="Sodergren E."/>
            <person name="Tautz D."/>
            <person name="Vattahil S."/>
            <person name="Villasana D."/>
            <person name="White C.S."/>
            <person name="Wright R."/>
            <person name="Park Y."/>
            <person name="Beeman R.W."/>
            <person name="Lord J."/>
            <person name="Oppert B."/>
            <person name="Lorenzen M."/>
            <person name="Brown S."/>
            <person name="Wang L."/>
            <person name="Savard J."/>
            <person name="Tautz D."/>
            <person name="Richards S."/>
            <person name="Weinstock G."/>
            <person name="Gibbs R.A."/>
            <person name="Liu Y."/>
            <person name="Worley K."/>
            <person name="Weinstock G."/>
            <person name="Elsik C.G."/>
            <person name="Reese J.T."/>
            <person name="Elhaik E."/>
            <person name="Landan G."/>
            <person name="Graur D."/>
            <person name="Arensburger P."/>
            <person name="Atkinson P."/>
            <person name="Beeman R.W."/>
            <person name="Beidler J."/>
            <person name="Brown S.J."/>
            <person name="Demuth J.P."/>
            <person name="Drury D.W."/>
            <person name="Du Y.Z."/>
            <person name="Fujiwara H."/>
            <person name="Lorenzen M."/>
            <person name="Maselli V."/>
            <person name="Osanai M."/>
            <person name="Park Y."/>
            <person name="Robertson H.M."/>
            <person name="Tu Z."/>
            <person name="Wang J.J."/>
            <person name="Wang S."/>
            <person name="Richards S."/>
            <person name="Song H."/>
            <person name="Zhang L."/>
            <person name="Sodergren E."/>
            <person name="Werner D."/>
            <person name="Stanke M."/>
            <person name="Morgenstern B."/>
            <person name="Solovyev V."/>
            <person name="Kosarev P."/>
            <person name="Brown G."/>
            <person name="Chen H.C."/>
            <person name="Ermolaeva O."/>
            <person name="Hlavina W."/>
            <person name="Kapustin Y."/>
            <person name="Kiryutin B."/>
            <person name="Kitts P."/>
            <person name="Maglott D."/>
            <person name="Pruitt K."/>
            <person name="Sapojnikov V."/>
            <person name="Souvorov A."/>
            <person name="Mackey A.J."/>
            <person name="Waterhouse R.M."/>
            <person name="Wyder S."/>
            <person name="Zdobnov E.M."/>
            <person name="Zdobnov E.M."/>
            <person name="Wyder S."/>
            <person name="Kriventseva E.V."/>
            <person name="Kadowaki T."/>
            <person name="Bork P."/>
            <person name="Aranda M."/>
            <person name="Bao R."/>
            <person name="Beermann A."/>
            <person name="Berns N."/>
            <person name="Bolognesi R."/>
            <person name="Bonneton F."/>
            <person name="Bopp D."/>
            <person name="Brown S.J."/>
            <person name="Bucher G."/>
            <person name="Butts T."/>
            <person name="Chaumot A."/>
            <person name="Denell R.E."/>
            <person name="Ferrier D.E."/>
            <person name="Friedrich M."/>
            <person name="Gordon C.M."/>
            <person name="Jindra M."/>
            <person name="Klingler M."/>
            <person name="Lan Q."/>
            <person name="Lattorff H.M."/>
            <person name="Laudet V."/>
            <person name="von Levetsow C."/>
            <person name="Liu Z."/>
            <person name="Lutz R."/>
            <person name="Lynch J.A."/>
            <person name="da Fonseca R.N."/>
            <person name="Posnien N."/>
            <person name="Reuter R."/>
            <person name="Roth S."/>
            <person name="Savard J."/>
            <person name="Schinko J.B."/>
            <person name="Schmitt C."/>
            <person name="Schoppmeier M."/>
            <person name="Schroder R."/>
            <person name="Shippy T.D."/>
            <person name="Simonnet F."/>
            <person name="Marques-Souza H."/>
            <person name="Tautz D."/>
            <person name="Tomoyasu Y."/>
            <person name="Trauner J."/>
            <person name="Van der Zee M."/>
            <person name="Vervoort M."/>
            <person name="Wittkopp N."/>
            <person name="Wimmer E.A."/>
            <person name="Yang X."/>
            <person name="Jones A.K."/>
            <person name="Sattelle D.B."/>
            <person name="Ebert P.R."/>
            <person name="Nelson D."/>
            <person name="Scott J.G."/>
            <person name="Beeman R.W."/>
            <person name="Muthukrishnan S."/>
            <person name="Kramer K.J."/>
            <person name="Arakane Y."/>
            <person name="Beeman R.W."/>
            <person name="Zhu Q."/>
            <person name="Hogenkamp D."/>
            <person name="Dixit R."/>
            <person name="Oppert B."/>
            <person name="Jiang H."/>
            <person name="Zou Z."/>
            <person name="Marshall J."/>
            <person name="Elpidina E."/>
            <person name="Vinokurov K."/>
            <person name="Oppert C."/>
            <person name="Zou Z."/>
            <person name="Evans J."/>
            <person name="Lu Z."/>
            <person name="Zhao P."/>
            <person name="Sumathipala N."/>
            <person name="Altincicek B."/>
            <person name="Vilcinskas A."/>
            <person name="Williams M."/>
            <person name="Hultmark D."/>
            <person name="Hetru C."/>
            <person name="Jiang H."/>
            <person name="Grimmelikhuijzen C.J."/>
            <person name="Hauser F."/>
            <person name="Cazzamali G."/>
            <person name="Williamson M."/>
            <person name="Park Y."/>
            <person name="Li B."/>
            <person name="Tanaka Y."/>
            <person name="Predel R."/>
            <person name="Neupert S."/>
            <person name="Schachtner J."/>
            <person name="Verleyen P."/>
            <person name="Raible F."/>
            <person name="Bork P."/>
            <person name="Friedrich M."/>
            <person name="Walden K.K."/>
            <person name="Robertson H.M."/>
            <person name="Angeli S."/>
            <person name="Foret S."/>
            <person name="Bucher G."/>
            <person name="Schuetz S."/>
            <person name="Maleszka R."/>
            <person name="Wimmer E.A."/>
            <person name="Beeman R.W."/>
            <person name="Lorenzen M."/>
            <person name="Tomoyasu Y."/>
            <person name="Miller S.C."/>
            <person name="Grossmann D."/>
            <person name="Bucher G."/>
        </authorList>
    </citation>
    <scope>NUCLEOTIDE SEQUENCE [LARGE SCALE GENOMIC DNA]</scope>
    <source>
        <strain evidence="2 3">Georgia GA2</strain>
    </source>
</reference>
<dbReference type="KEGG" id="tca:655129"/>